<evidence type="ECO:0000256" key="6">
    <source>
        <dbReference type="ARBA" id="ARBA00022989"/>
    </source>
</evidence>
<evidence type="ECO:0000256" key="3">
    <source>
        <dbReference type="ARBA" id="ARBA00022031"/>
    </source>
</evidence>
<feature type="transmembrane region" description="Helical" evidence="9">
    <location>
        <begin position="45"/>
        <end position="67"/>
    </location>
</feature>
<feature type="transmembrane region" description="Helical" evidence="9">
    <location>
        <begin position="265"/>
        <end position="290"/>
    </location>
</feature>
<feature type="transmembrane region" description="Helical" evidence="9">
    <location>
        <begin position="231"/>
        <end position="253"/>
    </location>
</feature>
<evidence type="ECO:0000256" key="7">
    <source>
        <dbReference type="ARBA" id="ARBA00023136"/>
    </source>
</evidence>
<feature type="transmembrane region" description="Helical" evidence="9">
    <location>
        <begin position="12"/>
        <end position="33"/>
    </location>
</feature>
<sequence length="468" mass="50169">MNNFLENFLKISTVPTLISIIFLLFGVIIMKVLKDKKVSFSSRMMIALVIGVIIGVGIDLIYGNNAIYNEIARKQISLWYGLLGGTFVRLIQLMAIPVVFLSLFFVILDFEGKNIKGFTFKTLLMLLGTTAIAAVLGILVVNIFGLTKNPLNGAISESMTERISGISSSSFPEYFGNLVPSNIAQAFSSNGGIISVAIISALFATSAKFLMSKGKQEIIPVIEFLRGFSKLINSVLINIIKIMPYAIIALVSSTIISNGIESIKALFSFIGALYIAVILQLVVYSIILILSGLNPIQFYKNAFPTMIFAFSSRSSVGTLPHTLNTLKNRMGVSDKTANFIGPLSTTVGSNGCAGVFPAMLGVLVAASAGVTINFPFYVLLVIVVTLGSIGIAGVPGTATVAATVTLNGIGLGHYFDRIGLIFGIDPIIDMGRTMLNVTGGMVSAVIVDRWEKTHNIEIFNSTNTEINE</sequence>
<feature type="transmembrane region" description="Helical" evidence="9">
    <location>
        <begin position="191"/>
        <end position="210"/>
    </location>
</feature>
<feature type="transmembrane region" description="Helical" evidence="9">
    <location>
        <begin position="87"/>
        <end position="110"/>
    </location>
</feature>
<evidence type="ECO:0000256" key="1">
    <source>
        <dbReference type="ARBA" id="ARBA00004141"/>
    </source>
</evidence>
<dbReference type="Gene3D" id="1.10.3860.10">
    <property type="entry name" value="Sodium:dicarboxylate symporter"/>
    <property type="match status" value="1"/>
</dbReference>
<dbReference type="RefSeq" id="WP_408126375.1">
    <property type="nucleotide sequence ID" value="NZ_JBFNFH010000004.1"/>
</dbReference>
<evidence type="ECO:0000313" key="10">
    <source>
        <dbReference type="EMBL" id="MFM1524629.1"/>
    </source>
</evidence>
<dbReference type="Proteomes" id="UP001629536">
    <property type="component" value="Unassembled WGS sequence"/>
</dbReference>
<organism evidence="10 11">
    <name type="scientific">Helcococcus bovis</name>
    <dbReference type="NCBI Taxonomy" id="3153252"/>
    <lineage>
        <taxon>Bacteria</taxon>
        <taxon>Bacillati</taxon>
        <taxon>Bacillota</taxon>
        <taxon>Tissierellia</taxon>
        <taxon>Tissierellales</taxon>
        <taxon>Peptoniphilaceae</taxon>
        <taxon>Helcococcus</taxon>
    </lineage>
</organism>
<name>A0ABW9F5R5_9FIRM</name>
<protein>
    <recommendedName>
        <fullName evidence="3">L-cystine uptake protein TcyP</fullName>
    </recommendedName>
    <alternativeName>
        <fullName evidence="8">Transporter of cystine TcyP</fullName>
    </alternativeName>
</protein>
<dbReference type="Pfam" id="PF00375">
    <property type="entry name" value="SDF"/>
    <property type="match status" value="1"/>
</dbReference>
<dbReference type="PANTHER" id="PTHR42865:SF5">
    <property type="entry name" value="L-CYSTINE TRANSPORTER TCYP"/>
    <property type="match status" value="1"/>
</dbReference>
<keyword evidence="6 9" id="KW-1133">Transmembrane helix</keyword>
<evidence type="ECO:0000313" key="11">
    <source>
        <dbReference type="Proteomes" id="UP001629536"/>
    </source>
</evidence>
<comment type="caution">
    <text evidence="10">The sequence shown here is derived from an EMBL/GenBank/DDBJ whole genome shotgun (WGS) entry which is preliminary data.</text>
</comment>
<keyword evidence="11" id="KW-1185">Reference proteome</keyword>
<evidence type="ECO:0000256" key="4">
    <source>
        <dbReference type="ARBA" id="ARBA00022448"/>
    </source>
</evidence>
<dbReference type="InterPro" id="IPR001991">
    <property type="entry name" value="Na-dicarboxylate_symporter"/>
</dbReference>
<evidence type="ECO:0000256" key="5">
    <source>
        <dbReference type="ARBA" id="ARBA00022692"/>
    </source>
</evidence>
<evidence type="ECO:0000256" key="8">
    <source>
        <dbReference type="ARBA" id="ARBA00031293"/>
    </source>
</evidence>
<dbReference type="PANTHER" id="PTHR42865">
    <property type="entry name" value="PROTON/GLUTAMATE-ASPARTATE SYMPORTER"/>
    <property type="match status" value="1"/>
</dbReference>
<comment type="similarity">
    <text evidence="2">Belongs to the dicarboxylate/amino acid:cation symporter (DAACS) (TC 2.A.23) family.</text>
</comment>
<gene>
    <name evidence="10" type="ORF">ABGF40_02980</name>
</gene>
<dbReference type="PRINTS" id="PR00173">
    <property type="entry name" value="EDTRNSPORT"/>
</dbReference>
<comment type="subcellular location">
    <subcellularLocation>
        <location evidence="1">Membrane</location>
        <topology evidence="1">Multi-pass membrane protein</topology>
    </subcellularLocation>
</comment>
<dbReference type="InterPro" id="IPR036458">
    <property type="entry name" value="Na:dicarbo_symporter_sf"/>
</dbReference>
<proteinExistence type="inferred from homology"/>
<accession>A0ABW9F5R5</accession>
<evidence type="ECO:0000256" key="9">
    <source>
        <dbReference type="SAM" id="Phobius"/>
    </source>
</evidence>
<feature type="transmembrane region" description="Helical" evidence="9">
    <location>
        <begin position="122"/>
        <end position="144"/>
    </location>
</feature>
<dbReference type="SUPFAM" id="SSF118215">
    <property type="entry name" value="Proton glutamate symport protein"/>
    <property type="match status" value="1"/>
</dbReference>
<reference evidence="10 11" key="1">
    <citation type="journal article" date="2024" name="Front. Microbiol.">
        <title>Pangenomic and biochemical analyses of Helcococcus ovis reveal widespread tetracycline resistance and a novel bacterial species, Helcococcus bovis.</title>
        <authorList>
            <person name="Cunha F."/>
            <person name="Zhai Y."/>
            <person name="Casaro S."/>
            <person name="Jones K.L."/>
            <person name="Hernandez M."/>
            <person name="Bisinotto R.S."/>
            <person name="Kariyawasam S."/>
            <person name="Brown M.B."/>
            <person name="Phillips A."/>
            <person name="Jeong K.C."/>
            <person name="Galvao K.N."/>
        </authorList>
    </citation>
    <scope>NUCLEOTIDE SEQUENCE [LARGE SCALE GENOMIC DNA]</scope>
    <source>
        <strain evidence="10 11">KG197</strain>
    </source>
</reference>
<keyword evidence="5 9" id="KW-0812">Transmembrane</keyword>
<keyword evidence="7 9" id="KW-0472">Membrane</keyword>
<dbReference type="EMBL" id="JBFNFH010000004">
    <property type="protein sequence ID" value="MFM1524629.1"/>
    <property type="molecule type" value="Genomic_DNA"/>
</dbReference>
<keyword evidence="4" id="KW-0813">Transport</keyword>
<evidence type="ECO:0000256" key="2">
    <source>
        <dbReference type="ARBA" id="ARBA00006148"/>
    </source>
</evidence>